<gene>
    <name evidence="1" type="ORF">IP92_05549</name>
</gene>
<organism evidence="1 2">
    <name type="scientific">Pseudoduganella flava</name>
    <dbReference type="NCBI Taxonomy" id="871742"/>
    <lineage>
        <taxon>Bacteria</taxon>
        <taxon>Pseudomonadati</taxon>
        <taxon>Pseudomonadota</taxon>
        <taxon>Betaproteobacteria</taxon>
        <taxon>Burkholderiales</taxon>
        <taxon>Oxalobacteraceae</taxon>
        <taxon>Telluria group</taxon>
        <taxon>Pseudoduganella</taxon>
    </lineage>
</organism>
<dbReference type="EMBL" id="VLKW01000015">
    <property type="protein sequence ID" value="TWI42157.1"/>
    <property type="molecule type" value="Genomic_DNA"/>
</dbReference>
<evidence type="ECO:0000313" key="1">
    <source>
        <dbReference type="EMBL" id="TWI42157.1"/>
    </source>
</evidence>
<comment type="caution">
    <text evidence="1">The sequence shown here is derived from an EMBL/GenBank/DDBJ whole genome shotgun (WGS) entry which is preliminary data.</text>
</comment>
<reference evidence="1 2" key="1">
    <citation type="journal article" date="2015" name="Stand. Genomic Sci.">
        <title>Genomic Encyclopedia of Bacterial and Archaeal Type Strains, Phase III: the genomes of soil and plant-associated and newly described type strains.</title>
        <authorList>
            <person name="Whitman W.B."/>
            <person name="Woyke T."/>
            <person name="Klenk H.P."/>
            <person name="Zhou Y."/>
            <person name="Lilburn T.G."/>
            <person name="Beck B.J."/>
            <person name="De Vos P."/>
            <person name="Vandamme P."/>
            <person name="Eisen J.A."/>
            <person name="Garrity G."/>
            <person name="Hugenholtz P."/>
            <person name="Kyrpides N.C."/>
        </authorList>
    </citation>
    <scope>NUCLEOTIDE SEQUENCE [LARGE SCALE GENOMIC DNA]</scope>
    <source>
        <strain evidence="1 2">CGMCC 1.10685</strain>
    </source>
</reference>
<dbReference type="AlphaFoldDB" id="A0A562PCK6"/>
<evidence type="ECO:0000313" key="2">
    <source>
        <dbReference type="Proteomes" id="UP000315112"/>
    </source>
</evidence>
<sequence>MTMKARWWLAIALLLALVFAAYFQPAFMFDMATRIAMCF</sequence>
<name>A0A562PCK6_9BURK</name>
<dbReference type="Proteomes" id="UP000315112">
    <property type="component" value="Unassembled WGS sequence"/>
</dbReference>
<accession>A0A562PCK6</accession>
<proteinExistence type="predicted"/>
<protein>
    <submittedName>
        <fullName evidence="1">Uncharacterized protein</fullName>
    </submittedName>
</protein>